<dbReference type="Proteomes" id="UP000248598">
    <property type="component" value="Chromosome 1"/>
</dbReference>
<evidence type="ECO:0000313" key="2">
    <source>
        <dbReference type="Proteomes" id="UP000248598"/>
    </source>
</evidence>
<name>A0AAX2J1P7_KINKI</name>
<sequence>MISSTWRNQYALSDLKHFFSPDFRERIIGITPTLTRIAWTGSREREIGVWRNEHNRLSEPWIALDDMPEFFEPECANVFYCQAQTGFTEKDYSALMAHISRIMR</sequence>
<proteinExistence type="predicted"/>
<reference evidence="1 2" key="1">
    <citation type="submission" date="2018-06" db="EMBL/GenBank/DDBJ databases">
        <authorList>
            <consortium name="Pathogen Informatics"/>
            <person name="Doyle S."/>
        </authorList>
    </citation>
    <scope>NUCLEOTIDE SEQUENCE [LARGE SCALE GENOMIC DNA]</scope>
    <source>
        <strain evidence="1 2">NCTC10529</strain>
    </source>
</reference>
<dbReference type="EMBL" id="LS483426">
    <property type="protein sequence ID" value="SQH24258.1"/>
    <property type="molecule type" value="Genomic_DNA"/>
</dbReference>
<dbReference type="Pfam" id="PF18143">
    <property type="entry name" value="HAD_SAK_2"/>
    <property type="match status" value="1"/>
</dbReference>
<organism evidence="1 2">
    <name type="scientific">Kingella kingae</name>
    <dbReference type="NCBI Taxonomy" id="504"/>
    <lineage>
        <taxon>Bacteria</taxon>
        <taxon>Pseudomonadati</taxon>
        <taxon>Pseudomonadota</taxon>
        <taxon>Betaproteobacteria</taxon>
        <taxon>Neisseriales</taxon>
        <taxon>Neisseriaceae</taxon>
        <taxon>Kingella</taxon>
    </lineage>
</organism>
<dbReference type="AlphaFoldDB" id="A0AAX2J1P7"/>
<protein>
    <submittedName>
        <fullName evidence="1">Uncharacterized protein</fullName>
    </submittedName>
</protein>
<evidence type="ECO:0000313" key="1">
    <source>
        <dbReference type="EMBL" id="SQH24258.1"/>
    </source>
</evidence>
<gene>
    <name evidence="1" type="ORF">NCTC10529_00416</name>
</gene>
<accession>A0AAX2J1P7</accession>